<dbReference type="InParanoid" id="A0A409YR37"/>
<reference evidence="2 3" key="1">
    <citation type="journal article" date="2018" name="Evol. Lett.">
        <title>Horizontal gene cluster transfer increased hallucinogenic mushroom diversity.</title>
        <authorList>
            <person name="Reynolds H.T."/>
            <person name="Vijayakumar V."/>
            <person name="Gluck-Thaler E."/>
            <person name="Korotkin H.B."/>
            <person name="Matheny P.B."/>
            <person name="Slot J.C."/>
        </authorList>
    </citation>
    <scope>NUCLEOTIDE SEQUENCE [LARGE SCALE GENOMIC DNA]</scope>
    <source>
        <strain evidence="2 3">2629</strain>
    </source>
</reference>
<comment type="caution">
    <text evidence="2">The sequence shown here is derived from an EMBL/GenBank/DDBJ whole genome shotgun (WGS) entry which is preliminary data.</text>
</comment>
<proteinExistence type="predicted"/>
<name>A0A409YR37_9AGAR</name>
<sequence>MSDNSNVNTVPVVQPGDDYPVSLWRDCVYWNESHVKFIEQTMPASDAGQPYTPPSDDEGGDPAPTDGTIDPTPRDIFQYATYKPSGTARVWAGRKTIYYWSGDEGMYACIDRYLETINWVQIFSWNNTSAATQTYQISYTTSLKITSGSEINAGVNLGASYEGMSIGVDLSVKTFKTTETTSSQTTTITVNVPANSLVVFYQKRYDFRDNTVFVNDAWGQEWNAGPWGGYTPLTTKTSYVQIMADEYFTSSKQLPIGPGSVQCTSVSQAQRAGITRKRENLTGACKDKLSAMGL</sequence>
<feature type="region of interest" description="Disordered" evidence="1">
    <location>
        <begin position="43"/>
        <end position="73"/>
    </location>
</feature>
<keyword evidence="3" id="KW-1185">Reference proteome</keyword>
<dbReference type="AlphaFoldDB" id="A0A409YR37"/>
<evidence type="ECO:0000256" key="1">
    <source>
        <dbReference type="SAM" id="MobiDB-lite"/>
    </source>
</evidence>
<protein>
    <submittedName>
        <fullName evidence="2">Uncharacterized protein</fullName>
    </submittedName>
</protein>
<evidence type="ECO:0000313" key="2">
    <source>
        <dbReference type="EMBL" id="PPR05460.1"/>
    </source>
</evidence>
<gene>
    <name evidence="2" type="ORF">CVT24_008230</name>
</gene>
<organism evidence="2 3">
    <name type="scientific">Panaeolus cyanescens</name>
    <dbReference type="NCBI Taxonomy" id="181874"/>
    <lineage>
        <taxon>Eukaryota</taxon>
        <taxon>Fungi</taxon>
        <taxon>Dikarya</taxon>
        <taxon>Basidiomycota</taxon>
        <taxon>Agaricomycotina</taxon>
        <taxon>Agaricomycetes</taxon>
        <taxon>Agaricomycetidae</taxon>
        <taxon>Agaricales</taxon>
        <taxon>Agaricineae</taxon>
        <taxon>Galeropsidaceae</taxon>
        <taxon>Panaeolus</taxon>
    </lineage>
</organism>
<accession>A0A409YR37</accession>
<dbReference type="OrthoDB" id="3678961at2759"/>
<evidence type="ECO:0000313" key="3">
    <source>
        <dbReference type="Proteomes" id="UP000284842"/>
    </source>
</evidence>
<dbReference type="EMBL" id="NHTK01000807">
    <property type="protein sequence ID" value="PPR05460.1"/>
    <property type="molecule type" value="Genomic_DNA"/>
</dbReference>
<dbReference type="Proteomes" id="UP000284842">
    <property type="component" value="Unassembled WGS sequence"/>
</dbReference>